<comment type="caution">
    <text evidence="2">The sequence shown here is derived from an EMBL/GenBank/DDBJ whole genome shotgun (WGS) entry which is preliminary data.</text>
</comment>
<organism evidence="2 3">
    <name type="scientific">Musa balbisiana</name>
    <name type="common">Banana</name>
    <dbReference type="NCBI Taxonomy" id="52838"/>
    <lineage>
        <taxon>Eukaryota</taxon>
        <taxon>Viridiplantae</taxon>
        <taxon>Streptophyta</taxon>
        <taxon>Embryophyta</taxon>
        <taxon>Tracheophyta</taxon>
        <taxon>Spermatophyta</taxon>
        <taxon>Magnoliopsida</taxon>
        <taxon>Liliopsida</taxon>
        <taxon>Zingiberales</taxon>
        <taxon>Musaceae</taxon>
        <taxon>Musa</taxon>
    </lineage>
</organism>
<name>A0A4S8JYX7_MUSBA</name>
<sequence>MHHFTKLPPPPLASTFMAVVKCSGKMLGKRSVEPRMESQNLSGEDFTGLLFIGGSKKKAADSTASLSPSPPSAPSLPRPPQTAAFSSSPPPPPAPSSTSTPSYETRSGRKAWSLRRSSGPIPGCPIAPLPWTCPGAVSLTPSAFSGISSSQSQGMPRTSASGDLLLPSRQPF</sequence>
<proteinExistence type="predicted"/>
<keyword evidence="3" id="KW-1185">Reference proteome</keyword>
<dbReference type="Proteomes" id="UP000317650">
    <property type="component" value="Chromosome 5"/>
</dbReference>
<feature type="compositionally biased region" description="Low complexity" evidence="1">
    <location>
        <begin position="145"/>
        <end position="154"/>
    </location>
</feature>
<dbReference type="AlphaFoldDB" id="A0A4S8JYX7"/>
<feature type="region of interest" description="Disordered" evidence="1">
    <location>
        <begin position="57"/>
        <end position="126"/>
    </location>
</feature>
<evidence type="ECO:0000256" key="1">
    <source>
        <dbReference type="SAM" id="MobiDB-lite"/>
    </source>
</evidence>
<evidence type="ECO:0000313" key="2">
    <source>
        <dbReference type="EMBL" id="THU67548.1"/>
    </source>
</evidence>
<reference evidence="2 3" key="1">
    <citation type="journal article" date="2019" name="Nat. Plants">
        <title>Genome sequencing of Musa balbisiana reveals subgenome evolution and function divergence in polyploid bananas.</title>
        <authorList>
            <person name="Yao X."/>
        </authorList>
    </citation>
    <scope>NUCLEOTIDE SEQUENCE [LARGE SCALE GENOMIC DNA]</scope>
    <source>
        <strain evidence="3">cv. DH-PKW</strain>
        <tissue evidence="2">Leaves</tissue>
    </source>
</reference>
<dbReference type="EMBL" id="PYDT01000003">
    <property type="protein sequence ID" value="THU67548.1"/>
    <property type="molecule type" value="Genomic_DNA"/>
</dbReference>
<gene>
    <name evidence="2" type="ORF">C4D60_Mb05t25820</name>
</gene>
<protein>
    <submittedName>
        <fullName evidence="2">Uncharacterized protein</fullName>
    </submittedName>
</protein>
<evidence type="ECO:0000313" key="3">
    <source>
        <dbReference type="Proteomes" id="UP000317650"/>
    </source>
</evidence>
<feature type="compositionally biased region" description="Pro residues" evidence="1">
    <location>
        <begin position="68"/>
        <end position="80"/>
    </location>
</feature>
<accession>A0A4S8JYX7</accession>
<feature type="region of interest" description="Disordered" evidence="1">
    <location>
        <begin position="142"/>
        <end position="172"/>
    </location>
</feature>